<evidence type="ECO:0000313" key="2">
    <source>
        <dbReference type="EMBL" id="CAE0706706.1"/>
    </source>
</evidence>
<gene>
    <name evidence="2" type="ORF">PCAL00307_LOCUS22157</name>
</gene>
<dbReference type="AlphaFoldDB" id="A0A7S4A8Q3"/>
<accession>A0A7S4A8Q3</accession>
<feature type="compositionally biased region" description="Basic and acidic residues" evidence="1">
    <location>
        <begin position="19"/>
        <end position="29"/>
    </location>
</feature>
<sequence>MASLAQRGMDESPTSVLEPTDKRKPDQKPARSLWSLSVFDYGSPPPAKALPRRDSFEELGQDPASPRTPPAVALSPVAQQPFNPLSCYKKQWGTRPSPEQQRATAFRRAVAPLAAELGPRLRKRSLSCPELIPEEGSDED</sequence>
<evidence type="ECO:0000256" key="1">
    <source>
        <dbReference type="SAM" id="MobiDB-lite"/>
    </source>
</evidence>
<dbReference type="EMBL" id="HBIW01025688">
    <property type="protein sequence ID" value="CAE0706706.1"/>
    <property type="molecule type" value="Transcribed_RNA"/>
</dbReference>
<proteinExistence type="predicted"/>
<feature type="region of interest" description="Disordered" evidence="1">
    <location>
        <begin position="1"/>
        <end position="78"/>
    </location>
</feature>
<reference evidence="2" key="1">
    <citation type="submission" date="2021-01" db="EMBL/GenBank/DDBJ databases">
        <authorList>
            <person name="Corre E."/>
            <person name="Pelletier E."/>
            <person name="Niang G."/>
            <person name="Scheremetjew M."/>
            <person name="Finn R."/>
            <person name="Kale V."/>
            <person name="Holt S."/>
            <person name="Cochrane G."/>
            <person name="Meng A."/>
            <person name="Brown T."/>
            <person name="Cohen L."/>
        </authorList>
    </citation>
    <scope>NUCLEOTIDE SEQUENCE</scope>
    <source>
        <strain evidence="2">CCMP1756</strain>
    </source>
</reference>
<name>A0A7S4A8Q3_9STRA</name>
<organism evidence="2">
    <name type="scientific">Pelagomonas calceolata</name>
    <dbReference type="NCBI Taxonomy" id="35677"/>
    <lineage>
        <taxon>Eukaryota</taxon>
        <taxon>Sar</taxon>
        <taxon>Stramenopiles</taxon>
        <taxon>Ochrophyta</taxon>
        <taxon>Pelagophyceae</taxon>
        <taxon>Pelagomonadales</taxon>
        <taxon>Pelagomonadaceae</taxon>
        <taxon>Pelagomonas</taxon>
    </lineage>
</organism>
<protein>
    <submittedName>
        <fullName evidence="2">Uncharacterized protein</fullName>
    </submittedName>
</protein>